<reference evidence="1" key="2">
    <citation type="journal article" date="2015" name="Fish Shellfish Immunol.">
        <title>Early steps in the European eel (Anguilla anguilla)-Vibrio vulnificus interaction in the gills: Role of the RtxA13 toxin.</title>
        <authorList>
            <person name="Callol A."/>
            <person name="Pajuelo D."/>
            <person name="Ebbesson L."/>
            <person name="Teles M."/>
            <person name="MacKenzie S."/>
            <person name="Amaro C."/>
        </authorList>
    </citation>
    <scope>NUCLEOTIDE SEQUENCE</scope>
</reference>
<proteinExistence type="predicted"/>
<sequence>MKWGPGVKPKPEHKTSQGKACVKLACHFISSVKVLVQLTVSAGSSFSHLEI</sequence>
<protein>
    <submittedName>
        <fullName evidence="1">Uncharacterized protein</fullName>
    </submittedName>
</protein>
<accession>A0A0E9WQV0</accession>
<name>A0A0E9WQV0_ANGAN</name>
<dbReference type="EMBL" id="GBXM01015793">
    <property type="protein sequence ID" value="JAH92784.1"/>
    <property type="molecule type" value="Transcribed_RNA"/>
</dbReference>
<reference evidence="1" key="1">
    <citation type="submission" date="2014-11" db="EMBL/GenBank/DDBJ databases">
        <authorList>
            <person name="Amaro Gonzalez C."/>
        </authorList>
    </citation>
    <scope>NUCLEOTIDE SEQUENCE</scope>
</reference>
<dbReference type="AlphaFoldDB" id="A0A0E9WQV0"/>
<organism evidence="1">
    <name type="scientific">Anguilla anguilla</name>
    <name type="common">European freshwater eel</name>
    <name type="synonym">Muraena anguilla</name>
    <dbReference type="NCBI Taxonomy" id="7936"/>
    <lineage>
        <taxon>Eukaryota</taxon>
        <taxon>Metazoa</taxon>
        <taxon>Chordata</taxon>
        <taxon>Craniata</taxon>
        <taxon>Vertebrata</taxon>
        <taxon>Euteleostomi</taxon>
        <taxon>Actinopterygii</taxon>
        <taxon>Neopterygii</taxon>
        <taxon>Teleostei</taxon>
        <taxon>Anguilliformes</taxon>
        <taxon>Anguillidae</taxon>
        <taxon>Anguilla</taxon>
    </lineage>
</organism>
<evidence type="ECO:0000313" key="1">
    <source>
        <dbReference type="EMBL" id="JAH92784.1"/>
    </source>
</evidence>